<evidence type="ECO:0000256" key="1">
    <source>
        <dbReference type="ARBA" id="ARBA00001933"/>
    </source>
</evidence>
<dbReference type="Gene3D" id="3.40.640.10">
    <property type="entry name" value="Type I PLP-dependent aspartate aminotransferase-like (Major domain)"/>
    <property type="match status" value="1"/>
</dbReference>
<comment type="caution">
    <text evidence="8">The sequence shown here is derived from an EMBL/GenBank/DDBJ whole genome shotgun (WGS) entry which is preliminary data.</text>
</comment>
<dbReference type="InterPro" id="IPR001917">
    <property type="entry name" value="Aminotrans_II_pyridoxalP_BS"/>
</dbReference>
<reference evidence="8 9" key="1">
    <citation type="submission" date="2024-02" db="EMBL/GenBank/DDBJ databases">
        <title>Bifidobacterium honeyensis sp. nov., isolated from the comb honey.</title>
        <authorList>
            <person name="Liu W."/>
            <person name="Li Y."/>
        </authorList>
    </citation>
    <scope>NUCLEOTIDE SEQUENCE [LARGE SCALE GENOMIC DNA]</scope>
    <source>
        <strain evidence="8 9">IMAU50988</strain>
    </source>
</reference>
<dbReference type="RefSeq" id="WP_340468694.1">
    <property type="nucleotide sequence ID" value="NZ_JBANBB010000001.1"/>
</dbReference>
<feature type="region of interest" description="Disordered" evidence="6">
    <location>
        <begin position="1"/>
        <end position="38"/>
    </location>
</feature>
<dbReference type="PANTHER" id="PTHR43643">
    <property type="entry name" value="HISTIDINOL-PHOSPHATE AMINOTRANSFERASE 2"/>
    <property type="match status" value="1"/>
</dbReference>
<dbReference type="CDD" id="cd00609">
    <property type="entry name" value="AAT_like"/>
    <property type="match status" value="1"/>
</dbReference>
<dbReference type="SUPFAM" id="SSF53383">
    <property type="entry name" value="PLP-dependent transferases"/>
    <property type="match status" value="1"/>
</dbReference>
<dbReference type="InterPro" id="IPR015422">
    <property type="entry name" value="PyrdxlP-dep_Trfase_small"/>
</dbReference>
<evidence type="ECO:0000256" key="4">
    <source>
        <dbReference type="ARBA" id="ARBA00022898"/>
    </source>
</evidence>
<dbReference type="NCBIfam" id="NF002878">
    <property type="entry name" value="PRK03321.1"/>
    <property type="match status" value="1"/>
</dbReference>
<proteinExistence type="inferred from homology"/>
<dbReference type="EMBL" id="JBANBB010000001">
    <property type="protein sequence ID" value="MEK0306162.1"/>
    <property type="molecule type" value="Genomic_DNA"/>
</dbReference>
<sequence length="356" mass="38411">MAYRHREGIDSLPSYKQGKPAPAGARVPSYKISSNENPYPPLESVRSRVADQALTRMNRYPDMRGTRVVERLAALHGVEPDNIQLGCGSTEVITQLVDLVAGPGDEVVYPWRSFEAYPIIVACAGAASVQVPLTGEGRHDIDAMTAAVNDRTRLVIVNNPNNPTATPVSRGEADRLVRALPADVLILFDEAYVQFNDSPDRAEGMDFFPDHPNVVVARTFSKAYGLAGLRIGYAVAAPEVVEGLGKVALPFGVTDVAQVAALASLDAQEELDGRVKAILGERARVLDALRGQGWRLPESRANFFWLPLGEGTRAAADRFAASGLSVRAFPGEGIRVTIGEGEANDRVIEICRELAR</sequence>
<evidence type="ECO:0000313" key="8">
    <source>
        <dbReference type="EMBL" id="MEK0306162.1"/>
    </source>
</evidence>
<accession>A0ABU8ZLN8</accession>
<evidence type="ECO:0000256" key="5">
    <source>
        <dbReference type="RuleBase" id="RU003693"/>
    </source>
</evidence>
<comment type="similarity">
    <text evidence="5">Belongs to the class-II pyridoxal-phosphate-dependent aminotransferase family.</text>
</comment>
<dbReference type="Gene3D" id="3.90.1150.10">
    <property type="entry name" value="Aspartate Aminotransferase, domain 1"/>
    <property type="match status" value="1"/>
</dbReference>
<protein>
    <submittedName>
        <fullName evidence="8">Histidinol-phosphate transaminase</fullName>
        <ecNumber evidence="8">2.6.1.9</ecNumber>
    </submittedName>
</protein>
<name>A0ABU8ZLN8_9BIFI</name>
<evidence type="ECO:0000313" key="9">
    <source>
        <dbReference type="Proteomes" id="UP001373159"/>
    </source>
</evidence>
<keyword evidence="9" id="KW-1185">Reference proteome</keyword>
<dbReference type="EC" id="2.6.1.9" evidence="8"/>
<keyword evidence="2 8" id="KW-0032">Aminotransferase</keyword>
<dbReference type="GO" id="GO:0004400">
    <property type="term" value="F:histidinol-phosphate transaminase activity"/>
    <property type="evidence" value="ECO:0007669"/>
    <property type="project" value="UniProtKB-EC"/>
</dbReference>
<gene>
    <name evidence="8" type="ORF">V8P97_01545</name>
</gene>
<dbReference type="PROSITE" id="PS00599">
    <property type="entry name" value="AA_TRANSFER_CLASS_2"/>
    <property type="match status" value="1"/>
</dbReference>
<dbReference type="PANTHER" id="PTHR43643:SF3">
    <property type="entry name" value="HISTIDINOL-PHOSPHATE AMINOTRANSFERASE"/>
    <property type="match status" value="1"/>
</dbReference>
<dbReference type="Pfam" id="PF00155">
    <property type="entry name" value="Aminotran_1_2"/>
    <property type="match status" value="1"/>
</dbReference>
<dbReference type="InterPro" id="IPR050106">
    <property type="entry name" value="HistidinolP_aminotransfase"/>
</dbReference>
<dbReference type="InterPro" id="IPR015424">
    <property type="entry name" value="PyrdxlP-dep_Trfase"/>
</dbReference>
<evidence type="ECO:0000256" key="3">
    <source>
        <dbReference type="ARBA" id="ARBA00022679"/>
    </source>
</evidence>
<dbReference type="InterPro" id="IPR004839">
    <property type="entry name" value="Aminotransferase_I/II_large"/>
</dbReference>
<evidence type="ECO:0000259" key="7">
    <source>
        <dbReference type="Pfam" id="PF00155"/>
    </source>
</evidence>
<comment type="cofactor">
    <cofactor evidence="1 5">
        <name>pyridoxal 5'-phosphate</name>
        <dbReference type="ChEBI" id="CHEBI:597326"/>
    </cofactor>
</comment>
<dbReference type="InterPro" id="IPR024892">
    <property type="entry name" value="ArAT"/>
</dbReference>
<keyword evidence="3 8" id="KW-0808">Transferase</keyword>
<feature type="domain" description="Aminotransferase class I/classII large" evidence="7">
    <location>
        <begin position="32"/>
        <end position="320"/>
    </location>
</feature>
<dbReference type="InterPro" id="IPR015421">
    <property type="entry name" value="PyrdxlP-dep_Trfase_major"/>
</dbReference>
<evidence type="ECO:0000256" key="2">
    <source>
        <dbReference type="ARBA" id="ARBA00022576"/>
    </source>
</evidence>
<organism evidence="8 9">
    <name type="scientific">Bifidobacterium favimelis</name>
    <dbReference type="NCBI Taxonomy" id="3122979"/>
    <lineage>
        <taxon>Bacteria</taxon>
        <taxon>Bacillati</taxon>
        <taxon>Actinomycetota</taxon>
        <taxon>Actinomycetes</taxon>
        <taxon>Bifidobacteriales</taxon>
        <taxon>Bifidobacteriaceae</taxon>
        <taxon>Bifidobacterium</taxon>
    </lineage>
</organism>
<keyword evidence="4 5" id="KW-0663">Pyridoxal phosphate</keyword>
<evidence type="ECO:0000256" key="6">
    <source>
        <dbReference type="SAM" id="MobiDB-lite"/>
    </source>
</evidence>
<dbReference type="Proteomes" id="UP001373159">
    <property type="component" value="Unassembled WGS sequence"/>
</dbReference>